<dbReference type="Proteomes" id="UP000076927">
    <property type="component" value="Chromosome"/>
</dbReference>
<gene>
    <name evidence="1" type="ORF">SY83_03235</name>
</gene>
<dbReference type="AlphaFoldDB" id="A0A172TEK3"/>
<dbReference type="OrthoDB" id="1067148at2"/>
<reference evidence="1 2" key="1">
    <citation type="submission" date="2015-01" db="EMBL/GenBank/DDBJ databases">
        <title>Paenibacillus swuensis/DY6/whole genome sequencing.</title>
        <authorList>
            <person name="Kim M.K."/>
            <person name="Srinivasan S."/>
            <person name="Lee J.-J."/>
        </authorList>
    </citation>
    <scope>NUCLEOTIDE SEQUENCE [LARGE SCALE GENOMIC DNA]</scope>
    <source>
        <strain evidence="1 2">DY6</strain>
    </source>
</reference>
<dbReference type="PATRIC" id="fig|1178515.4.peg.638"/>
<accession>A0A172TEK3</accession>
<organism evidence="1 2">
    <name type="scientific">Paenibacillus swuensis</name>
    <dbReference type="NCBI Taxonomy" id="1178515"/>
    <lineage>
        <taxon>Bacteria</taxon>
        <taxon>Bacillati</taxon>
        <taxon>Bacillota</taxon>
        <taxon>Bacilli</taxon>
        <taxon>Bacillales</taxon>
        <taxon>Paenibacillaceae</taxon>
        <taxon>Paenibacillus</taxon>
    </lineage>
</organism>
<evidence type="ECO:0000313" key="1">
    <source>
        <dbReference type="EMBL" id="ANE45495.1"/>
    </source>
</evidence>
<sequence length="225" mass="24698">MSNSSKLTYAQMAERIGELGLLPMANLIPDYPSLDSLTPKEDWHSDTEYDPWAWRVRFPGDGTAAYGKLLKKKNIFIAARLTPLVSIVLRNGKSAGQAYRDGNLSRDAHQVYTIIAEQQGIDTRELRAEAGMKATEAKKVYEAAITELQATGHVVISGVKIKRNADGEQSGWSSTSFETTDFWMESQGIQPYSGSLAEAKSELAEELDGLLPAKARAFIAKAWGV</sequence>
<dbReference type="KEGG" id="pswu:SY83_03235"/>
<proteinExistence type="predicted"/>
<dbReference type="EMBL" id="CP011388">
    <property type="protein sequence ID" value="ANE45495.1"/>
    <property type="molecule type" value="Genomic_DNA"/>
</dbReference>
<dbReference type="Pfam" id="PF24741">
    <property type="entry name" value="AlkZ-rel"/>
    <property type="match status" value="1"/>
</dbReference>
<keyword evidence="2" id="KW-1185">Reference proteome</keyword>
<dbReference type="InterPro" id="IPR056298">
    <property type="entry name" value="AlkZ-rel"/>
</dbReference>
<dbReference type="STRING" id="1178515.SY83_03235"/>
<name>A0A172TEK3_9BACL</name>
<protein>
    <submittedName>
        <fullName evidence="1">Uncharacterized protein</fullName>
    </submittedName>
</protein>
<evidence type="ECO:0000313" key="2">
    <source>
        <dbReference type="Proteomes" id="UP000076927"/>
    </source>
</evidence>
<dbReference type="RefSeq" id="WP_068604214.1">
    <property type="nucleotide sequence ID" value="NZ_CP011388.1"/>
</dbReference>